<sequence>MKDTYDIHAEELSKAIDIAIDAFQKYRPDGFDDKQLTHVINVYRKFKGDALAPKFRNLKSLKYNIVDVFTYFQEASGKTVDYFWQQIKEQELNYKRDNKILKILKRGKINNRTEYDFVTDVIVPYQQEGVITDDEDGALKEMIGKFELKESRKRKVDC</sequence>
<dbReference type="RefSeq" id="WP_105037859.1">
    <property type="nucleotide sequence ID" value="NZ_PPSL01000001.1"/>
</dbReference>
<proteinExistence type="predicted"/>
<dbReference type="Proteomes" id="UP000239872">
    <property type="component" value="Unassembled WGS sequence"/>
</dbReference>
<keyword evidence="2" id="KW-1185">Reference proteome</keyword>
<evidence type="ECO:0000313" key="2">
    <source>
        <dbReference type="Proteomes" id="UP000239872"/>
    </source>
</evidence>
<dbReference type="AlphaFoldDB" id="A0A2S7T2F3"/>
<dbReference type="OrthoDB" id="666888at2"/>
<protein>
    <submittedName>
        <fullName evidence="1">Uncharacterized protein</fullName>
    </submittedName>
</protein>
<comment type="caution">
    <text evidence="1">The sequence shown here is derived from an EMBL/GenBank/DDBJ whole genome shotgun (WGS) entry which is preliminary data.</text>
</comment>
<reference evidence="1 2" key="1">
    <citation type="submission" date="2018-01" db="EMBL/GenBank/DDBJ databases">
        <title>A novel member of the phylum Bacteroidetes isolated from glacier ice.</title>
        <authorList>
            <person name="Liu Q."/>
            <person name="Xin Y.-H."/>
        </authorList>
    </citation>
    <scope>NUCLEOTIDE SEQUENCE [LARGE SCALE GENOMIC DNA]</scope>
    <source>
        <strain evidence="1 2">RB1R16</strain>
    </source>
</reference>
<name>A0A2S7T2F3_9BACT</name>
<accession>A0A2S7T2F3</accession>
<organism evidence="1 2">
    <name type="scientific">Flavipsychrobacter stenotrophus</name>
    <dbReference type="NCBI Taxonomy" id="2077091"/>
    <lineage>
        <taxon>Bacteria</taxon>
        <taxon>Pseudomonadati</taxon>
        <taxon>Bacteroidota</taxon>
        <taxon>Chitinophagia</taxon>
        <taxon>Chitinophagales</taxon>
        <taxon>Chitinophagaceae</taxon>
        <taxon>Flavipsychrobacter</taxon>
    </lineage>
</organism>
<dbReference type="EMBL" id="PPSL01000001">
    <property type="protein sequence ID" value="PQJ12975.1"/>
    <property type="molecule type" value="Genomic_DNA"/>
</dbReference>
<evidence type="ECO:0000313" key="1">
    <source>
        <dbReference type="EMBL" id="PQJ12975.1"/>
    </source>
</evidence>
<gene>
    <name evidence="1" type="ORF">CJD36_004320</name>
</gene>